<evidence type="ECO:0000256" key="4">
    <source>
        <dbReference type="SAM" id="Coils"/>
    </source>
</evidence>
<dbReference type="Pfam" id="PF08241">
    <property type="entry name" value="Methyltransf_11"/>
    <property type="match status" value="1"/>
</dbReference>
<evidence type="ECO:0000256" key="3">
    <source>
        <dbReference type="ARBA" id="ARBA00022679"/>
    </source>
</evidence>
<organism evidence="6 7">
    <name type="scientific">Jeotgalicoccus meleagridis</name>
    <dbReference type="NCBI Taxonomy" id="2759181"/>
    <lineage>
        <taxon>Bacteria</taxon>
        <taxon>Bacillati</taxon>
        <taxon>Bacillota</taxon>
        <taxon>Bacilli</taxon>
        <taxon>Bacillales</taxon>
        <taxon>Staphylococcaceae</taxon>
        <taxon>Jeotgalicoccus</taxon>
    </lineage>
</organism>
<sequence>MKTSFHDYAKEYTEHRNDIPDLFIEELKSRGVELTGAKVADIGAGPGFLSKVLSDQGAIVDAVEPEEEFVKLAQEVIGSNDRISYSQGSAEKTGLASDTYDIVFVMRSWHWFDSDEATKELSRILKPGGLLIVADIGFRVASKMMKDSMKIIQKHSKHEELHPAGSKDDSVQLINGFPVEWFSDWRHEKLILKEFFNKEYKVKFTDQEWIARLGTSSWLVRFKKKRKDKALEEVAELLGEIDETKKHKVPHVLNVAIMKSVKK</sequence>
<reference evidence="6 7" key="1">
    <citation type="submission" date="2020-07" db="EMBL/GenBank/DDBJ databases">
        <authorList>
            <person name="Criscuolo A."/>
        </authorList>
    </citation>
    <scope>NUCLEOTIDE SEQUENCE [LARGE SCALE GENOMIC DNA]</scope>
    <source>
        <strain evidence="6">CIP111649</strain>
    </source>
</reference>
<evidence type="ECO:0000313" key="7">
    <source>
        <dbReference type="Proteomes" id="UP000589351"/>
    </source>
</evidence>
<protein>
    <submittedName>
        <fullName evidence="6">Putative methyltransferase YcgJ</fullName>
    </submittedName>
</protein>
<dbReference type="Gene3D" id="3.40.50.150">
    <property type="entry name" value="Vaccinia Virus protein VP39"/>
    <property type="match status" value="1"/>
</dbReference>
<dbReference type="RefSeq" id="WP_185125420.1">
    <property type="nucleotide sequence ID" value="NZ_CAJEWD010000006.1"/>
</dbReference>
<accession>A0A6V7REF6</accession>
<comment type="similarity">
    <text evidence="1">Belongs to the methyltransferase superfamily.</text>
</comment>
<dbReference type="GO" id="GO:0032259">
    <property type="term" value="P:methylation"/>
    <property type="evidence" value="ECO:0007669"/>
    <property type="project" value="UniProtKB-KW"/>
</dbReference>
<dbReference type="AlphaFoldDB" id="A0A6V7REF6"/>
<dbReference type="CDD" id="cd02440">
    <property type="entry name" value="AdoMet_MTases"/>
    <property type="match status" value="1"/>
</dbReference>
<evidence type="ECO:0000256" key="1">
    <source>
        <dbReference type="ARBA" id="ARBA00008361"/>
    </source>
</evidence>
<keyword evidence="4" id="KW-0175">Coiled coil</keyword>
<evidence type="ECO:0000259" key="5">
    <source>
        <dbReference type="Pfam" id="PF08241"/>
    </source>
</evidence>
<keyword evidence="3 6" id="KW-0808">Transferase</keyword>
<evidence type="ECO:0000313" key="6">
    <source>
        <dbReference type="EMBL" id="CAD2075532.1"/>
    </source>
</evidence>
<dbReference type="InterPro" id="IPR051052">
    <property type="entry name" value="Diverse_substrate_MTase"/>
</dbReference>
<dbReference type="InterPro" id="IPR013216">
    <property type="entry name" value="Methyltransf_11"/>
</dbReference>
<dbReference type="PANTHER" id="PTHR44942:SF4">
    <property type="entry name" value="METHYLTRANSFERASE TYPE 11 DOMAIN-CONTAINING PROTEIN"/>
    <property type="match status" value="1"/>
</dbReference>
<dbReference type="GO" id="GO:0008757">
    <property type="term" value="F:S-adenosylmethionine-dependent methyltransferase activity"/>
    <property type="evidence" value="ECO:0007669"/>
    <property type="project" value="InterPro"/>
</dbReference>
<feature type="domain" description="Methyltransferase type 11" evidence="5">
    <location>
        <begin position="41"/>
        <end position="133"/>
    </location>
</feature>
<gene>
    <name evidence="6" type="primary">ycgJ_1</name>
    <name evidence="6" type="ORF">JEODO184_00890</name>
</gene>
<keyword evidence="2 6" id="KW-0489">Methyltransferase</keyword>
<dbReference type="EMBL" id="CAJEWD010000006">
    <property type="protein sequence ID" value="CAD2075532.1"/>
    <property type="molecule type" value="Genomic_DNA"/>
</dbReference>
<dbReference type="SUPFAM" id="SSF53335">
    <property type="entry name" value="S-adenosyl-L-methionine-dependent methyltransferases"/>
    <property type="match status" value="1"/>
</dbReference>
<comment type="caution">
    <text evidence="6">The sequence shown here is derived from an EMBL/GenBank/DDBJ whole genome shotgun (WGS) entry which is preliminary data.</text>
</comment>
<keyword evidence="7" id="KW-1185">Reference proteome</keyword>
<proteinExistence type="inferred from homology"/>
<feature type="coiled-coil region" evidence="4">
    <location>
        <begin position="220"/>
        <end position="247"/>
    </location>
</feature>
<dbReference type="PANTHER" id="PTHR44942">
    <property type="entry name" value="METHYLTRANSF_11 DOMAIN-CONTAINING PROTEIN"/>
    <property type="match status" value="1"/>
</dbReference>
<name>A0A6V7REF6_9STAP</name>
<dbReference type="Proteomes" id="UP000589351">
    <property type="component" value="Unassembled WGS sequence"/>
</dbReference>
<dbReference type="InterPro" id="IPR029063">
    <property type="entry name" value="SAM-dependent_MTases_sf"/>
</dbReference>
<evidence type="ECO:0000256" key="2">
    <source>
        <dbReference type="ARBA" id="ARBA00022603"/>
    </source>
</evidence>